<sequence length="62" mass="7336">MTDCGIFVIKFMQLWSNGGLSRTIANVLYCDKVMKYRQKLLTQLIMSPKNKVRENVYWSMDQ</sequence>
<dbReference type="InterPro" id="IPR038765">
    <property type="entry name" value="Papain-like_cys_pep_sf"/>
</dbReference>
<gene>
    <name evidence="1" type="ORF">CK203_057496</name>
</gene>
<protein>
    <recommendedName>
        <fullName evidence="3">Ubiquitin-like protease family profile domain-containing protein</fullName>
    </recommendedName>
</protein>
<evidence type="ECO:0008006" key="3">
    <source>
        <dbReference type="Google" id="ProtNLM"/>
    </source>
</evidence>
<proteinExistence type="predicted"/>
<name>A0A438FT14_VITVI</name>
<dbReference type="SUPFAM" id="SSF54001">
    <property type="entry name" value="Cysteine proteinases"/>
    <property type="match status" value="1"/>
</dbReference>
<dbReference type="EMBL" id="QGNW01000749">
    <property type="protein sequence ID" value="RVW63100.1"/>
    <property type="molecule type" value="Genomic_DNA"/>
</dbReference>
<comment type="caution">
    <text evidence="1">The sequence shown here is derived from an EMBL/GenBank/DDBJ whole genome shotgun (WGS) entry which is preliminary data.</text>
</comment>
<evidence type="ECO:0000313" key="1">
    <source>
        <dbReference type="EMBL" id="RVW63100.1"/>
    </source>
</evidence>
<dbReference type="AlphaFoldDB" id="A0A438FT14"/>
<organism evidence="1 2">
    <name type="scientific">Vitis vinifera</name>
    <name type="common">Grape</name>
    <dbReference type="NCBI Taxonomy" id="29760"/>
    <lineage>
        <taxon>Eukaryota</taxon>
        <taxon>Viridiplantae</taxon>
        <taxon>Streptophyta</taxon>
        <taxon>Embryophyta</taxon>
        <taxon>Tracheophyta</taxon>
        <taxon>Spermatophyta</taxon>
        <taxon>Magnoliopsida</taxon>
        <taxon>eudicotyledons</taxon>
        <taxon>Gunneridae</taxon>
        <taxon>Pentapetalae</taxon>
        <taxon>rosids</taxon>
        <taxon>Vitales</taxon>
        <taxon>Vitaceae</taxon>
        <taxon>Viteae</taxon>
        <taxon>Vitis</taxon>
    </lineage>
</organism>
<reference evidence="1 2" key="1">
    <citation type="journal article" date="2018" name="PLoS Genet.">
        <title>Population sequencing reveals clonal diversity and ancestral inbreeding in the grapevine cultivar Chardonnay.</title>
        <authorList>
            <person name="Roach M.J."/>
            <person name="Johnson D.L."/>
            <person name="Bohlmann J."/>
            <person name="van Vuuren H.J."/>
            <person name="Jones S.J."/>
            <person name="Pretorius I.S."/>
            <person name="Schmidt S.A."/>
            <person name="Borneman A.R."/>
        </authorList>
    </citation>
    <scope>NUCLEOTIDE SEQUENCE [LARGE SCALE GENOMIC DNA]</scope>
    <source>
        <strain evidence="2">cv. Chardonnay</strain>
        <tissue evidence="1">Leaf</tissue>
    </source>
</reference>
<evidence type="ECO:0000313" key="2">
    <source>
        <dbReference type="Proteomes" id="UP000288805"/>
    </source>
</evidence>
<dbReference type="Proteomes" id="UP000288805">
    <property type="component" value="Unassembled WGS sequence"/>
</dbReference>
<accession>A0A438FT14</accession>